<gene>
    <name evidence="3" type="ORF">CE91St12_16370</name>
</gene>
<accession>A0AA37JSG3</accession>
<dbReference type="AlphaFoldDB" id="A0AA37JSG3"/>
<evidence type="ECO:0008006" key="5">
    <source>
        <dbReference type="Google" id="ProtNLM"/>
    </source>
</evidence>
<evidence type="ECO:0000313" key="3">
    <source>
        <dbReference type="EMBL" id="GKH13427.1"/>
    </source>
</evidence>
<organism evidence="3 4">
    <name type="scientific">Bacteroides uniformis</name>
    <dbReference type="NCBI Taxonomy" id="820"/>
    <lineage>
        <taxon>Bacteria</taxon>
        <taxon>Pseudomonadati</taxon>
        <taxon>Bacteroidota</taxon>
        <taxon>Bacteroidia</taxon>
        <taxon>Bacteroidales</taxon>
        <taxon>Bacteroidaceae</taxon>
        <taxon>Bacteroides</taxon>
    </lineage>
</organism>
<reference evidence="3" key="1">
    <citation type="submission" date="2022-01" db="EMBL/GenBank/DDBJ databases">
        <title>Novel bile acid biosynthetic pathways are enriched in the microbiome of centenarians.</title>
        <authorList>
            <person name="Sato Y."/>
            <person name="Atarashi K."/>
            <person name="Plichta R.D."/>
            <person name="Arai Y."/>
            <person name="Sasajima S."/>
            <person name="Kearney M.S."/>
            <person name="Suda W."/>
            <person name="Takeshita K."/>
            <person name="Sasaki T."/>
            <person name="Okamoto S."/>
            <person name="Skelly N.A."/>
            <person name="Okamura Y."/>
            <person name="Vlamakis H."/>
            <person name="Li Y."/>
            <person name="Tanoue T."/>
            <person name="Takei H."/>
            <person name="Nittono H."/>
            <person name="Narushima S."/>
            <person name="Irie J."/>
            <person name="Itoh H."/>
            <person name="Moriya K."/>
            <person name="Sugiura Y."/>
            <person name="Suematsu M."/>
            <person name="Moritoki N."/>
            <person name="Shibata S."/>
            <person name="Littman R.D."/>
            <person name="Fischbach A.M."/>
            <person name="Uwamino Y."/>
            <person name="Inoue T."/>
            <person name="Honda A."/>
            <person name="Hattori M."/>
            <person name="Murai T."/>
            <person name="Xavier J.R."/>
            <person name="Hirose N."/>
            <person name="Honda K."/>
        </authorList>
    </citation>
    <scope>NUCLEOTIDE SEQUENCE</scope>
    <source>
        <strain evidence="3">CE91-St12</strain>
    </source>
</reference>
<keyword evidence="2" id="KW-0732">Signal</keyword>
<dbReference type="InterPro" id="IPR021958">
    <property type="entry name" value="DUF3575"/>
</dbReference>
<feature type="chain" id="PRO_5041259151" description="DUF3575 domain-containing protein" evidence="2">
    <location>
        <begin position="35"/>
        <end position="271"/>
    </location>
</feature>
<proteinExistence type="predicted"/>
<feature type="region of interest" description="Disordered" evidence="1">
    <location>
        <begin position="38"/>
        <end position="109"/>
    </location>
</feature>
<name>A0AA37JSG3_BACUN</name>
<dbReference type="EMBL" id="BQNL01000001">
    <property type="protein sequence ID" value="GKH13427.1"/>
    <property type="molecule type" value="Genomic_DNA"/>
</dbReference>
<evidence type="ECO:0000256" key="2">
    <source>
        <dbReference type="SAM" id="SignalP"/>
    </source>
</evidence>
<feature type="compositionally biased region" description="Polar residues" evidence="1">
    <location>
        <begin position="47"/>
        <end position="63"/>
    </location>
</feature>
<feature type="compositionally biased region" description="Low complexity" evidence="1">
    <location>
        <begin position="82"/>
        <end position="94"/>
    </location>
</feature>
<dbReference type="Proteomes" id="UP001055048">
    <property type="component" value="Unassembled WGS sequence"/>
</dbReference>
<dbReference type="Pfam" id="PF12099">
    <property type="entry name" value="DUF3575"/>
    <property type="match status" value="1"/>
</dbReference>
<feature type="signal peptide" evidence="2">
    <location>
        <begin position="1"/>
        <end position="34"/>
    </location>
</feature>
<feature type="compositionally biased region" description="Basic and acidic residues" evidence="1">
    <location>
        <begin position="68"/>
        <end position="81"/>
    </location>
</feature>
<evidence type="ECO:0000256" key="1">
    <source>
        <dbReference type="SAM" id="MobiDB-lite"/>
    </source>
</evidence>
<comment type="caution">
    <text evidence="3">The sequence shown here is derived from an EMBL/GenBank/DDBJ whole genome shotgun (WGS) entry which is preliminary data.</text>
</comment>
<protein>
    <recommendedName>
        <fullName evidence="5">DUF3575 domain-containing protein</fullName>
    </recommendedName>
</protein>
<evidence type="ECO:0000313" key="4">
    <source>
        <dbReference type="Proteomes" id="UP001055048"/>
    </source>
</evidence>
<sequence length="271" mass="30316">MKTKDIKKSMGYTGFPQHVLAVMAGLMISVALQAQTPAKPRVKTSAKPEQTTVFVGNQKNGTPKTVKAKPEEKTAKKDDAQATKTGQGGKTAKAAPKKGSKREKKENTGGRYMALKTNVPFDAIGALNLGYEVQVHRKMTLDIPLTWSLWDAEREHALRIAALQPELRWWTGSEVGSGHFFGLHAHMAWFNLKWEENRYQDNGRPLLGAGLSYGYKLPLGEHWGAEFNLGLGYANMKYDTYYNIDNGAKLNTRVRHYWGITRLGASLIYRF</sequence>